<comment type="catalytic activity">
    <reaction evidence="1">
        <text>7-phospho-2-dehydro-3-deoxy-D-arabino-heptonate = 3-dehydroquinate + phosphate</text>
        <dbReference type="Rhea" id="RHEA:21968"/>
        <dbReference type="ChEBI" id="CHEBI:32364"/>
        <dbReference type="ChEBI" id="CHEBI:43474"/>
        <dbReference type="ChEBI" id="CHEBI:58394"/>
        <dbReference type="EC" id="4.2.3.4"/>
    </reaction>
</comment>
<gene>
    <name evidence="22" type="primary">aroB</name>
    <name evidence="22" type="ORF">OPT59_02935</name>
</gene>
<dbReference type="InterPro" id="IPR030963">
    <property type="entry name" value="DHQ_synth_fam"/>
</dbReference>
<organism evidence="22 23">
    <name type="scientific">Streptococcus dysgalactiae subsp. equisimilis</name>
    <name type="common">Streptococcus equisimilis</name>
    <dbReference type="NCBI Taxonomy" id="119602"/>
    <lineage>
        <taxon>Bacteria</taxon>
        <taxon>Bacillati</taxon>
        <taxon>Bacillota</taxon>
        <taxon>Bacilli</taxon>
        <taxon>Lactobacillales</taxon>
        <taxon>Streptococcaceae</taxon>
        <taxon>Streptococcus</taxon>
    </lineage>
</organism>
<evidence type="ECO:0000256" key="8">
    <source>
        <dbReference type="ARBA" id="ARBA00013031"/>
    </source>
</evidence>
<comment type="similarity">
    <text evidence="7">Belongs to the sugar phosphate cyclases superfamily. Dehydroquinate synthase family.</text>
</comment>
<evidence type="ECO:0000256" key="4">
    <source>
        <dbReference type="ARBA" id="ARBA00001947"/>
    </source>
</evidence>
<dbReference type="EMBL" id="CP125360">
    <property type="protein sequence ID" value="WHM79673.1"/>
    <property type="molecule type" value="Genomic_DNA"/>
</dbReference>
<dbReference type="PANTHER" id="PTHR43622:SF7">
    <property type="entry name" value="3-DEHYDROQUINATE SYNTHASE, CHLOROPLASTIC"/>
    <property type="match status" value="1"/>
</dbReference>
<dbReference type="PANTHER" id="PTHR43622">
    <property type="entry name" value="3-DEHYDROQUINATE SYNTHASE"/>
    <property type="match status" value="1"/>
</dbReference>
<evidence type="ECO:0000256" key="9">
    <source>
        <dbReference type="ARBA" id="ARBA00017684"/>
    </source>
</evidence>
<dbReference type="EC" id="4.2.3.4" evidence="8 19"/>
<keyword evidence="10" id="KW-0963">Cytoplasm</keyword>
<accession>A0AB38Y2W6</accession>
<dbReference type="GO" id="GO:0003856">
    <property type="term" value="F:3-dehydroquinate synthase activity"/>
    <property type="evidence" value="ECO:0007669"/>
    <property type="project" value="UniProtKB-UniRule"/>
</dbReference>
<evidence type="ECO:0000256" key="18">
    <source>
        <dbReference type="ARBA" id="ARBA00023285"/>
    </source>
</evidence>
<evidence type="ECO:0000259" key="20">
    <source>
        <dbReference type="Pfam" id="PF01761"/>
    </source>
</evidence>
<evidence type="ECO:0000256" key="16">
    <source>
        <dbReference type="ARBA" id="ARBA00023141"/>
    </source>
</evidence>
<keyword evidence="15" id="KW-0520">NAD</keyword>
<evidence type="ECO:0000256" key="2">
    <source>
        <dbReference type="ARBA" id="ARBA00001911"/>
    </source>
</evidence>
<evidence type="ECO:0000256" key="17">
    <source>
        <dbReference type="ARBA" id="ARBA00023239"/>
    </source>
</evidence>
<evidence type="ECO:0000256" key="5">
    <source>
        <dbReference type="ARBA" id="ARBA00004496"/>
    </source>
</evidence>
<dbReference type="Pfam" id="PF01761">
    <property type="entry name" value="DHQ_synthase"/>
    <property type="match status" value="1"/>
</dbReference>
<keyword evidence="18" id="KW-0170">Cobalt</keyword>
<dbReference type="GO" id="GO:0005737">
    <property type="term" value="C:cytoplasm"/>
    <property type="evidence" value="ECO:0007669"/>
    <property type="project" value="UniProtKB-SubCell"/>
</dbReference>
<evidence type="ECO:0000256" key="10">
    <source>
        <dbReference type="ARBA" id="ARBA00022490"/>
    </source>
</evidence>
<dbReference type="InterPro" id="IPR030960">
    <property type="entry name" value="DHQS/DOIS_N"/>
</dbReference>
<keyword evidence="16" id="KW-0057">Aromatic amino acid biosynthesis</keyword>
<comment type="cofactor">
    <cofactor evidence="3">
        <name>Co(2+)</name>
        <dbReference type="ChEBI" id="CHEBI:48828"/>
    </cofactor>
</comment>
<dbReference type="Gene3D" id="3.40.50.1970">
    <property type="match status" value="1"/>
</dbReference>
<evidence type="ECO:0000256" key="19">
    <source>
        <dbReference type="NCBIfam" id="TIGR01357"/>
    </source>
</evidence>
<dbReference type="SUPFAM" id="SSF56796">
    <property type="entry name" value="Dehydroquinate synthase-like"/>
    <property type="match status" value="1"/>
</dbReference>
<dbReference type="GO" id="GO:0046872">
    <property type="term" value="F:metal ion binding"/>
    <property type="evidence" value="ECO:0007669"/>
    <property type="project" value="UniProtKB-KW"/>
</dbReference>
<keyword evidence="17 22" id="KW-0456">Lyase</keyword>
<keyword evidence="11" id="KW-0028">Amino-acid biosynthesis</keyword>
<dbReference type="InterPro" id="IPR016037">
    <property type="entry name" value="DHQ_synth_AroB"/>
</dbReference>
<dbReference type="Proteomes" id="UP001237475">
    <property type="component" value="Chromosome"/>
</dbReference>
<dbReference type="InterPro" id="IPR050071">
    <property type="entry name" value="Dehydroquinate_synthase"/>
</dbReference>
<feature type="domain" description="3-dehydroquinate synthase C-terminal" evidence="21">
    <location>
        <begin position="180"/>
        <end position="320"/>
    </location>
</feature>
<dbReference type="GO" id="GO:0008652">
    <property type="term" value="P:amino acid biosynthetic process"/>
    <property type="evidence" value="ECO:0007669"/>
    <property type="project" value="UniProtKB-KW"/>
</dbReference>
<dbReference type="PIRSF" id="PIRSF001455">
    <property type="entry name" value="DHQ_synth"/>
    <property type="match status" value="1"/>
</dbReference>
<evidence type="ECO:0000256" key="1">
    <source>
        <dbReference type="ARBA" id="ARBA00001393"/>
    </source>
</evidence>
<keyword evidence="14" id="KW-0862">Zinc</keyword>
<comment type="pathway">
    <text evidence="6">Metabolic intermediate biosynthesis; chorismate biosynthesis; chorismate from D-erythrose 4-phosphate and phosphoenolpyruvate: step 2/7.</text>
</comment>
<proteinExistence type="inferred from homology"/>
<dbReference type="AlphaFoldDB" id="A0AB38Y2W6"/>
<dbReference type="FunFam" id="3.40.50.1970:FF:000007">
    <property type="entry name" value="Pentafunctional AROM polypeptide"/>
    <property type="match status" value="1"/>
</dbReference>
<evidence type="ECO:0000256" key="7">
    <source>
        <dbReference type="ARBA" id="ARBA00005412"/>
    </source>
</evidence>
<dbReference type="GO" id="GO:0009073">
    <property type="term" value="P:aromatic amino acid family biosynthetic process"/>
    <property type="evidence" value="ECO:0007669"/>
    <property type="project" value="UniProtKB-KW"/>
</dbReference>
<dbReference type="Pfam" id="PF24621">
    <property type="entry name" value="DHQS_C"/>
    <property type="match status" value="1"/>
</dbReference>
<dbReference type="GO" id="GO:0009423">
    <property type="term" value="P:chorismate biosynthetic process"/>
    <property type="evidence" value="ECO:0007669"/>
    <property type="project" value="UniProtKB-UniRule"/>
</dbReference>
<evidence type="ECO:0000256" key="13">
    <source>
        <dbReference type="ARBA" id="ARBA00022741"/>
    </source>
</evidence>
<sequence>MNKVIEVHSRLRNYSVIFSNDVIGTLNSKIKDISKVRLLILTDRNVYFHHRELFLNIEHKFNCIIHIIEPGGNSKSLTEVQRLYDILIENNFNKGDILLAMGGGVVGDLGGFTAATFNRGMRFIQVPTTLLSQVDSSIGGKVGVHYNELTNMIGAIYPPEFTIVNLKFLETLPQREFYCGMSEIIKMAYIYNATLLDDLIQSNDISEKMEYIIFKSIEIKKDVIENDEFENNKRLSLNFGHTLGHAIETLYGHLDYLHGEAIAIGMVFEAKLSLEDGKLSKAKYDKLLVALKKYSLPTVIKLNDDRVAKLAKIIETDKKNSSDQIHFILPTEQEFSIYKIKKSSEKVINDLRKHLVEQ</sequence>
<protein>
    <recommendedName>
        <fullName evidence="9 19">3-dehydroquinate synthase</fullName>
        <ecNumber evidence="8 19">4.2.3.4</ecNumber>
    </recommendedName>
</protein>
<dbReference type="RefSeq" id="WP_050796963.1">
    <property type="nucleotide sequence ID" value="NZ_CP125360.1"/>
</dbReference>
<evidence type="ECO:0000256" key="12">
    <source>
        <dbReference type="ARBA" id="ARBA00022723"/>
    </source>
</evidence>
<evidence type="ECO:0000256" key="11">
    <source>
        <dbReference type="ARBA" id="ARBA00022605"/>
    </source>
</evidence>
<dbReference type="NCBIfam" id="TIGR01357">
    <property type="entry name" value="aroB"/>
    <property type="match status" value="1"/>
</dbReference>
<comment type="cofactor">
    <cofactor evidence="2">
        <name>NAD(+)</name>
        <dbReference type="ChEBI" id="CHEBI:57540"/>
    </cofactor>
</comment>
<evidence type="ECO:0000256" key="6">
    <source>
        <dbReference type="ARBA" id="ARBA00004661"/>
    </source>
</evidence>
<dbReference type="GO" id="GO:0000166">
    <property type="term" value="F:nucleotide binding"/>
    <property type="evidence" value="ECO:0007669"/>
    <property type="project" value="UniProtKB-KW"/>
</dbReference>
<evidence type="ECO:0000313" key="22">
    <source>
        <dbReference type="EMBL" id="WHM79673.1"/>
    </source>
</evidence>
<evidence type="ECO:0000256" key="15">
    <source>
        <dbReference type="ARBA" id="ARBA00023027"/>
    </source>
</evidence>
<evidence type="ECO:0000256" key="14">
    <source>
        <dbReference type="ARBA" id="ARBA00022833"/>
    </source>
</evidence>
<keyword evidence="13" id="KW-0547">Nucleotide-binding</keyword>
<feature type="domain" description="3-dehydroquinate synthase N-terminal" evidence="20">
    <location>
        <begin position="67"/>
        <end position="177"/>
    </location>
</feature>
<name>A0AB38Y2W6_STREQ</name>
<comment type="cofactor">
    <cofactor evidence="4">
        <name>Zn(2+)</name>
        <dbReference type="ChEBI" id="CHEBI:29105"/>
    </cofactor>
</comment>
<dbReference type="Gene3D" id="1.20.1090.10">
    <property type="entry name" value="Dehydroquinate synthase-like - alpha domain"/>
    <property type="match status" value="1"/>
</dbReference>
<keyword evidence="12" id="KW-0479">Metal-binding</keyword>
<evidence type="ECO:0000313" key="23">
    <source>
        <dbReference type="Proteomes" id="UP001237475"/>
    </source>
</evidence>
<evidence type="ECO:0000256" key="3">
    <source>
        <dbReference type="ARBA" id="ARBA00001941"/>
    </source>
</evidence>
<reference evidence="22" key="1">
    <citation type="submission" date="2023-04" db="EMBL/GenBank/DDBJ databases">
        <title>Complete genomes of S. dygalactiae subsp equisimilis isolates causing bacteremia in cancer patients.</title>
        <authorList>
            <person name="Anand S."/>
            <person name="Arias J."/>
            <person name="Delafuente J."/>
            <person name="Elgamal H."/>
            <person name="Prevost T."/>
            <person name="Liu X."/>
            <person name="Kalia A."/>
        </authorList>
    </citation>
    <scope>NUCLEOTIDE SEQUENCE</scope>
    <source>
        <strain evidence="22">UT_120444</strain>
    </source>
</reference>
<dbReference type="CDD" id="cd08195">
    <property type="entry name" value="DHQS"/>
    <property type="match status" value="1"/>
</dbReference>
<dbReference type="InterPro" id="IPR056179">
    <property type="entry name" value="DHQS_C"/>
</dbReference>
<comment type="subcellular location">
    <subcellularLocation>
        <location evidence="5">Cytoplasm</location>
    </subcellularLocation>
</comment>
<evidence type="ECO:0000259" key="21">
    <source>
        <dbReference type="Pfam" id="PF24621"/>
    </source>
</evidence>